<dbReference type="AlphaFoldDB" id="A0AAN9Q628"/>
<organism evidence="1 2">
    <name type="scientific">Canavalia gladiata</name>
    <name type="common">Sword bean</name>
    <name type="synonym">Dolichos gladiatus</name>
    <dbReference type="NCBI Taxonomy" id="3824"/>
    <lineage>
        <taxon>Eukaryota</taxon>
        <taxon>Viridiplantae</taxon>
        <taxon>Streptophyta</taxon>
        <taxon>Embryophyta</taxon>
        <taxon>Tracheophyta</taxon>
        <taxon>Spermatophyta</taxon>
        <taxon>Magnoliopsida</taxon>
        <taxon>eudicotyledons</taxon>
        <taxon>Gunneridae</taxon>
        <taxon>Pentapetalae</taxon>
        <taxon>rosids</taxon>
        <taxon>fabids</taxon>
        <taxon>Fabales</taxon>
        <taxon>Fabaceae</taxon>
        <taxon>Papilionoideae</taxon>
        <taxon>50 kb inversion clade</taxon>
        <taxon>NPAAA clade</taxon>
        <taxon>indigoferoid/millettioid clade</taxon>
        <taxon>Phaseoleae</taxon>
        <taxon>Canavalia</taxon>
    </lineage>
</organism>
<proteinExistence type="predicted"/>
<accession>A0AAN9Q628</accession>
<protein>
    <submittedName>
        <fullName evidence="1">Uncharacterized protein</fullName>
    </submittedName>
</protein>
<comment type="caution">
    <text evidence="1">The sequence shown here is derived from an EMBL/GenBank/DDBJ whole genome shotgun (WGS) entry which is preliminary data.</text>
</comment>
<sequence>MIILTGYGARRTTWNRELGGERPSLMALAVRLHTFAVTVAGLVVRDHAMGHAQFSPLKTTSSLWSKESFQTEGCADLDPEELLIGKATREPRRQGQKQP</sequence>
<gene>
    <name evidence="1" type="ORF">VNO77_26984</name>
</gene>
<keyword evidence="2" id="KW-1185">Reference proteome</keyword>
<dbReference type="EMBL" id="JAYMYQ010000006">
    <property type="protein sequence ID" value="KAK7323507.1"/>
    <property type="molecule type" value="Genomic_DNA"/>
</dbReference>
<dbReference type="Proteomes" id="UP001367508">
    <property type="component" value="Unassembled WGS sequence"/>
</dbReference>
<reference evidence="1 2" key="1">
    <citation type="submission" date="2024-01" db="EMBL/GenBank/DDBJ databases">
        <title>The genomes of 5 underutilized Papilionoideae crops provide insights into root nodulation and disease resistanc.</title>
        <authorList>
            <person name="Jiang F."/>
        </authorList>
    </citation>
    <scope>NUCLEOTIDE SEQUENCE [LARGE SCALE GENOMIC DNA]</scope>
    <source>
        <strain evidence="1">LVBAO_FW01</strain>
        <tissue evidence="1">Leaves</tissue>
    </source>
</reference>
<evidence type="ECO:0000313" key="1">
    <source>
        <dbReference type="EMBL" id="KAK7323507.1"/>
    </source>
</evidence>
<name>A0AAN9Q628_CANGL</name>
<evidence type="ECO:0000313" key="2">
    <source>
        <dbReference type="Proteomes" id="UP001367508"/>
    </source>
</evidence>